<sequence length="935" mass="96919">MPEQATAGTYDADDYWGQVITLMTGFPLPARSKLFDNLKGNDDIKLFSVRIEQISPVRAVLPGEYGWQVSGDSDFDIVFYERSGQGREVIMRKAKFDFIRTDGGVGRADLLDPNERMGADWPLDQYVAGPINTLDALLSPPSFSTRGFQSNGLPVPDAQAVDLNSFRRSAEAFDRAKQFFVDQATVLADWEDRMGGEQAPWRGQAAGVVWELIHQLRRNYDSYAEQMGGSDYHASHSMLGGYTPVSEPGAALAHAQSVLVTHLESLRTAWYDWTRKYFHDPHRVLLESLVNIANWVISNNATQILTVNGQTVVSGTGANMDGPDSYVFGLGFSQNHPHYGELGSMGTWKKVGEEAVQGWYDRADVVLGTAARDVIVGLKTDWVSAGDDFDGPLRTVNRDTPSDFLQQDEADAATADAEAMNKNLQNIGDGFDNLNENVSSLGTGLNDGLDGLGTSLNDGLGGLGTSLNDGLGGLGTNLNDGLGNSPGGLLNPGGDLPLMPGVGSPLNPDTGRLTGGLTNRDGSVTELNPDGSLTTTYPDGTVTTLNPSLGTVTTTRPGGSATTTDLADGSLVNPDGSVTVAHPDGTVTTTHPDGTVTSLDPDTGVLTALNPDGTLTATYPDGGSTTVDPDTGLATTTGPDGSTTTADLHNGPLHAPDGSTITLDPDTGALTTSYPDGSSATLDPHTGTLTTTHPDGTVTTLNPDTGTLTTTKPDGSTVTTDLNGPSLPSTDTGTGDPSGLNDGLHLPSDLNTELPDFTGGGVPDTGDGGYGSLNDGLDADGAGNGYEDPYFDGEQDPGQAGRGIGSPAAAAPAGVPLNQGLGGYPMGPGMGMPGMGGGGGQGGNSERTRNVFTGSGGASITSRRNNRPAALDDEDVVITRGRTATSSATAFAPAGTSEAGKQRTESASQARTSWVTEDEDTWGTEEGGAPAVIGR</sequence>
<feature type="compositionally biased region" description="Polar residues" evidence="1">
    <location>
        <begin position="669"/>
        <end position="680"/>
    </location>
</feature>
<feature type="region of interest" description="Disordered" evidence="1">
    <location>
        <begin position="614"/>
        <end position="738"/>
    </location>
</feature>
<feature type="region of interest" description="Disordered" evidence="1">
    <location>
        <begin position="884"/>
        <end position="935"/>
    </location>
</feature>
<evidence type="ECO:0000313" key="3">
    <source>
        <dbReference type="Proteomes" id="UP000442707"/>
    </source>
</evidence>
<dbReference type="SUPFAM" id="SSF50974">
    <property type="entry name" value="Nitrous oxide reductase, N-terminal domain"/>
    <property type="match status" value="1"/>
</dbReference>
<dbReference type="Proteomes" id="UP000442707">
    <property type="component" value="Unassembled WGS sequence"/>
</dbReference>
<dbReference type="EMBL" id="VZRB01000037">
    <property type="protein sequence ID" value="KAB1140860.1"/>
    <property type="molecule type" value="Genomic_DNA"/>
</dbReference>
<evidence type="ECO:0000313" key="2">
    <source>
        <dbReference type="EMBL" id="KAB1140860.1"/>
    </source>
</evidence>
<comment type="caution">
    <text evidence="2">The sequence shown here is derived from an EMBL/GenBank/DDBJ whole genome shotgun (WGS) entry which is preliminary data.</text>
</comment>
<protein>
    <submittedName>
        <fullName evidence="2">Uncharacterized protein</fullName>
    </submittedName>
</protein>
<evidence type="ECO:0000256" key="1">
    <source>
        <dbReference type="SAM" id="MobiDB-lite"/>
    </source>
</evidence>
<feature type="compositionally biased region" description="Low complexity" evidence="1">
    <location>
        <begin position="681"/>
        <end position="717"/>
    </location>
</feature>
<dbReference type="AlphaFoldDB" id="A0A6H9URM1"/>
<dbReference type="Gene3D" id="2.60.450.20">
    <property type="match status" value="2"/>
</dbReference>
<dbReference type="RefSeq" id="WP_150956272.1">
    <property type="nucleotide sequence ID" value="NZ_VZRB01000037.1"/>
</dbReference>
<keyword evidence="3" id="KW-1185">Reference proteome</keyword>
<dbReference type="InterPro" id="IPR047002">
    <property type="entry name" value="Tcp10_C_sf"/>
</dbReference>
<feature type="compositionally biased region" description="Low complexity" evidence="1">
    <location>
        <begin position="884"/>
        <end position="897"/>
    </location>
</feature>
<dbReference type="InterPro" id="IPR011045">
    <property type="entry name" value="N2O_reductase_N"/>
</dbReference>
<dbReference type="NCBIfam" id="NF038047">
    <property type="entry name" value="not_Tcp10"/>
    <property type="match status" value="1"/>
</dbReference>
<reference evidence="2 3" key="1">
    <citation type="submission" date="2019-09" db="EMBL/GenBank/DDBJ databases">
        <title>Screening of Novel Bioactive Compounds from Soil-Associated.</title>
        <authorList>
            <person name="Zhao S."/>
        </authorList>
    </citation>
    <scope>NUCLEOTIDE SEQUENCE [LARGE SCALE GENOMIC DNA]</scope>
    <source>
        <strain evidence="2 3">HIT-DPA4</strain>
    </source>
</reference>
<feature type="compositionally biased region" description="Polar residues" evidence="1">
    <location>
        <begin position="614"/>
        <end position="628"/>
    </location>
</feature>
<proteinExistence type="predicted"/>
<organism evidence="2 3">
    <name type="scientific">Streptomyces luteolifulvus</name>
    <dbReference type="NCBI Taxonomy" id="2615112"/>
    <lineage>
        <taxon>Bacteria</taxon>
        <taxon>Bacillati</taxon>
        <taxon>Actinomycetota</taxon>
        <taxon>Actinomycetes</taxon>
        <taxon>Kitasatosporales</taxon>
        <taxon>Streptomycetaceae</taxon>
        <taxon>Streptomyces</taxon>
    </lineage>
</organism>
<accession>A0A6H9URM1</accession>
<feature type="compositionally biased region" description="Polar residues" evidence="1">
    <location>
        <begin position="718"/>
        <end position="735"/>
    </location>
</feature>
<feature type="compositionally biased region" description="Low complexity" evidence="1">
    <location>
        <begin position="634"/>
        <end position="647"/>
    </location>
</feature>
<gene>
    <name evidence="2" type="ORF">F7R91_34555</name>
</gene>
<name>A0A6H9URM1_9ACTN</name>
<feature type="compositionally biased region" description="Polar residues" evidence="1">
    <location>
        <begin position="905"/>
        <end position="915"/>
    </location>
</feature>